<dbReference type="EMBL" id="CAJJDM010000197">
    <property type="protein sequence ID" value="CAD8117095.1"/>
    <property type="molecule type" value="Genomic_DNA"/>
</dbReference>
<dbReference type="Proteomes" id="UP000688137">
    <property type="component" value="Unassembled WGS sequence"/>
</dbReference>
<organism evidence="1 2">
    <name type="scientific">Paramecium primaurelia</name>
    <dbReference type="NCBI Taxonomy" id="5886"/>
    <lineage>
        <taxon>Eukaryota</taxon>
        <taxon>Sar</taxon>
        <taxon>Alveolata</taxon>
        <taxon>Ciliophora</taxon>
        <taxon>Intramacronucleata</taxon>
        <taxon>Oligohymenophorea</taxon>
        <taxon>Peniculida</taxon>
        <taxon>Parameciidae</taxon>
        <taxon>Paramecium</taxon>
    </lineage>
</organism>
<dbReference type="AlphaFoldDB" id="A0A8S1QQL3"/>
<name>A0A8S1QQL3_PARPR</name>
<reference evidence="1" key="1">
    <citation type="submission" date="2021-01" db="EMBL/GenBank/DDBJ databases">
        <authorList>
            <consortium name="Genoscope - CEA"/>
            <person name="William W."/>
        </authorList>
    </citation>
    <scope>NUCLEOTIDE SEQUENCE</scope>
</reference>
<evidence type="ECO:0000313" key="1">
    <source>
        <dbReference type="EMBL" id="CAD8117095.1"/>
    </source>
</evidence>
<sequence length="77" mass="9427">MVYSLQKHLNSRERLILMQNTLRMMLKKSRSKISYHYFGIKLVQHQQRLRILYLGQEGFVYYQTFEGSQRKQDQQSK</sequence>
<proteinExistence type="predicted"/>
<gene>
    <name evidence="1" type="ORF">PPRIM_AZ9-3.1.T1880003</name>
</gene>
<evidence type="ECO:0000313" key="2">
    <source>
        <dbReference type="Proteomes" id="UP000688137"/>
    </source>
</evidence>
<protein>
    <submittedName>
        <fullName evidence="1">Uncharacterized protein</fullName>
    </submittedName>
</protein>
<accession>A0A8S1QQL3</accession>
<comment type="caution">
    <text evidence="1">The sequence shown here is derived from an EMBL/GenBank/DDBJ whole genome shotgun (WGS) entry which is preliminary data.</text>
</comment>
<keyword evidence="2" id="KW-1185">Reference proteome</keyword>